<evidence type="ECO:0000259" key="2">
    <source>
        <dbReference type="PROSITE" id="PS50042"/>
    </source>
</evidence>
<evidence type="ECO:0000313" key="3">
    <source>
        <dbReference type="EMBL" id="CAI3999861.1"/>
    </source>
</evidence>
<dbReference type="Proteomes" id="UP001152797">
    <property type="component" value="Unassembled WGS sequence"/>
</dbReference>
<dbReference type="PROSITE" id="PS00889">
    <property type="entry name" value="CNMP_BINDING_2"/>
    <property type="match status" value="2"/>
</dbReference>
<dbReference type="EMBL" id="CAMXCT020002689">
    <property type="protein sequence ID" value="CAL1153236.1"/>
    <property type="molecule type" value="Genomic_DNA"/>
</dbReference>
<feature type="region of interest" description="Disordered" evidence="1">
    <location>
        <begin position="156"/>
        <end position="183"/>
    </location>
</feature>
<dbReference type="InterPro" id="IPR000595">
    <property type="entry name" value="cNMP-bd_dom"/>
</dbReference>
<dbReference type="PROSITE" id="PS50042">
    <property type="entry name" value="CNMP_BINDING_3"/>
    <property type="match status" value="3"/>
</dbReference>
<proteinExistence type="predicted"/>
<feature type="compositionally biased region" description="Basic residues" evidence="1">
    <location>
        <begin position="723"/>
        <end position="734"/>
    </location>
</feature>
<evidence type="ECO:0000256" key="1">
    <source>
        <dbReference type="SAM" id="MobiDB-lite"/>
    </source>
</evidence>
<dbReference type="InterPro" id="IPR018488">
    <property type="entry name" value="cNMP-bd_CS"/>
</dbReference>
<evidence type="ECO:0000313" key="6">
    <source>
        <dbReference type="Proteomes" id="UP001152797"/>
    </source>
</evidence>
<dbReference type="EMBL" id="CAMXCT030002689">
    <property type="protein sequence ID" value="CAL4787173.1"/>
    <property type="molecule type" value="Genomic_DNA"/>
</dbReference>
<feature type="domain" description="Cyclic nucleotide-binding" evidence="2">
    <location>
        <begin position="216"/>
        <end position="244"/>
    </location>
</feature>
<sequence>MEEPAEDFHHRLPTPSLRQQYFNFRKAQGEKKLGTSFSLPNLSENHTYLSPDVQVLTLEELSSPAKEVEITPPRQTPLRSRRFGSSVVPPERVKEALPKQRLVDDLRAVRSAHNSLEHLAKVTRDFERIGRGPEVNAALPHRRMRGLDLLYSVRNDSSMLPKPEDEGGVRQEDDEETPDGTRQKAFKLLRSVPYFKTLETAHSGMSWKLSRRCEFFQEAAGQVVFRQGDPAGNCYVLIRGEVAVKIFKPSNEEDAPCPSPREDHEPRMYWYETLTQHAWAGYRDVRSSAETEEKLRKYFVWADARKPAKNKTERREIEEARNLQRSRLLYGEEEEVDEAVDDDDPERDMSLLEQLQQDDNPRFKTAEGHRTWCPKDSCLGETVVTLSAYGTIFGEMALQNDKDRAATIECTQDCEFMVIPRFVYRRILKELTSRSSDSLKAVGILRQLDFFREMEAERPGVCDRLAMKLEWQDCPPGQVIFRQRDPPGNCYVLCEGTTDVYICSQEFLPQEGEKRKVKNKMTPRTCLMYDLSQLFTLVDAKRAGKGVFTKDSRFLTLEKFSSFDKDSMLGKKVASLNAPAVFGELALKNTQPRAATIACKTACRLMILEKNHLMGVLTDVMARIHFFNDRLPGVTDGEYRIDHPSKHFSLRAFPQGFQFMYEGIVMTEPAIYVLKSGTVEFKRYRRVSHNPAYVLSHLPLVESSWKSRTARPRTGVAGSQTSKKSRGQSGRKHTPREDLGEEVVCDIMEDEGVFCTLPFFPLHCVEPFSVVASSPIEVFHAGGQDVKKIAADSLASIRKHLLWQLKERIRKLPEEVAESETAQMFDTRGETFYKTISKQGRSAAAGKHLVQYKITYEEHVQRLKKQAAMAATATTMSSSAAFHTQSSAFSGTSELPTFSLGEVSASTVPVIPMEKLRL</sequence>
<organism evidence="3">
    <name type="scientific">Cladocopium goreaui</name>
    <dbReference type="NCBI Taxonomy" id="2562237"/>
    <lineage>
        <taxon>Eukaryota</taxon>
        <taxon>Sar</taxon>
        <taxon>Alveolata</taxon>
        <taxon>Dinophyceae</taxon>
        <taxon>Suessiales</taxon>
        <taxon>Symbiodiniaceae</taxon>
        <taxon>Cladocopium</taxon>
    </lineage>
</organism>
<dbReference type="AlphaFoldDB" id="A0A9P1G526"/>
<evidence type="ECO:0000313" key="5">
    <source>
        <dbReference type="EMBL" id="CAL4787173.1"/>
    </source>
</evidence>
<name>A0A9P1G526_9DINO</name>
<feature type="domain" description="Cyclic nucleotide-binding" evidence="2">
    <location>
        <begin position="573"/>
        <end position="617"/>
    </location>
</feature>
<dbReference type="InterPro" id="IPR014710">
    <property type="entry name" value="RmlC-like_jellyroll"/>
</dbReference>
<comment type="caution">
    <text evidence="3">The sequence shown here is derived from an EMBL/GenBank/DDBJ whole genome shotgun (WGS) entry which is preliminary data.</text>
</comment>
<dbReference type="PANTHER" id="PTHR23011">
    <property type="entry name" value="CYCLIC NUCLEOTIDE-BINDING DOMAIN CONTAINING PROTEIN"/>
    <property type="match status" value="1"/>
</dbReference>
<feature type="compositionally biased region" description="Basic and acidic residues" evidence="1">
    <location>
        <begin position="162"/>
        <end position="171"/>
    </location>
</feature>
<feature type="region of interest" description="Disordered" evidence="1">
    <location>
        <begin position="709"/>
        <end position="737"/>
    </location>
</feature>
<dbReference type="PANTHER" id="PTHR23011:SF28">
    <property type="entry name" value="CYCLIC NUCLEOTIDE-BINDING DOMAIN CONTAINING PROTEIN"/>
    <property type="match status" value="1"/>
</dbReference>
<gene>
    <name evidence="3" type="ORF">C1SCF055_LOCUS26027</name>
</gene>
<accession>A0A9P1G526</accession>
<dbReference type="Gene3D" id="2.60.120.10">
    <property type="entry name" value="Jelly Rolls"/>
    <property type="match status" value="3"/>
</dbReference>
<dbReference type="CDD" id="cd00038">
    <property type="entry name" value="CAP_ED"/>
    <property type="match status" value="2"/>
</dbReference>
<keyword evidence="6" id="KW-1185">Reference proteome</keyword>
<dbReference type="SUPFAM" id="SSF51206">
    <property type="entry name" value="cAMP-binding domain-like"/>
    <property type="match status" value="2"/>
</dbReference>
<dbReference type="OrthoDB" id="417078at2759"/>
<dbReference type="EMBL" id="CAMXCT010002689">
    <property type="protein sequence ID" value="CAI3999861.1"/>
    <property type="molecule type" value="Genomic_DNA"/>
</dbReference>
<reference evidence="3" key="1">
    <citation type="submission" date="2022-10" db="EMBL/GenBank/DDBJ databases">
        <authorList>
            <person name="Chen Y."/>
            <person name="Dougan E. K."/>
            <person name="Chan C."/>
            <person name="Rhodes N."/>
            <person name="Thang M."/>
        </authorList>
    </citation>
    <scope>NUCLEOTIDE SEQUENCE</scope>
</reference>
<dbReference type="InterPro" id="IPR018490">
    <property type="entry name" value="cNMP-bd_dom_sf"/>
</dbReference>
<protein>
    <submittedName>
        <fullName evidence="5">cAMP-dependent protein kinase regulatory subunit</fullName>
    </submittedName>
</protein>
<evidence type="ECO:0000313" key="4">
    <source>
        <dbReference type="EMBL" id="CAL1153236.1"/>
    </source>
</evidence>
<feature type="domain" description="Cyclic nucleotide-binding" evidence="2">
    <location>
        <begin position="380"/>
        <end position="428"/>
    </location>
</feature>
<reference evidence="4" key="2">
    <citation type="submission" date="2024-04" db="EMBL/GenBank/DDBJ databases">
        <authorList>
            <person name="Chen Y."/>
            <person name="Shah S."/>
            <person name="Dougan E. K."/>
            <person name="Thang M."/>
            <person name="Chan C."/>
        </authorList>
    </citation>
    <scope>NUCLEOTIDE SEQUENCE [LARGE SCALE GENOMIC DNA]</scope>
</reference>